<evidence type="ECO:0000256" key="6">
    <source>
        <dbReference type="ARBA" id="ARBA00022728"/>
    </source>
</evidence>
<keyword evidence="7 14" id="KW-0694">RNA-binding</keyword>
<dbReference type="GO" id="GO:0003723">
    <property type="term" value="F:RNA binding"/>
    <property type="evidence" value="ECO:0007669"/>
    <property type="project" value="UniProtKB-UniRule"/>
</dbReference>
<dbReference type="AlphaFoldDB" id="A0A8C5K030"/>
<keyword evidence="6 14" id="KW-0747">Spliceosome</keyword>
<evidence type="ECO:0000256" key="7">
    <source>
        <dbReference type="ARBA" id="ARBA00022884"/>
    </source>
</evidence>
<dbReference type="InterPro" id="IPR010920">
    <property type="entry name" value="LSM_dom_sf"/>
</dbReference>
<feature type="domain" description="Sm" evidence="15">
    <location>
        <begin position="6"/>
        <end position="78"/>
    </location>
</feature>
<accession>A0A8C5K030</accession>
<evidence type="ECO:0000313" key="16">
    <source>
        <dbReference type="Ensembl" id="ENSJJAP00000002586.1"/>
    </source>
</evidence>
<keyword evidence="9 14" id="KW-0539">Nucleus</keyword>
<dbReference type="InterPro" id="IPR047575">
    <property type="entry name" value="Sm"/>
</dbReference>
<evidence type="ECO:0000256" key="11">
    <source>
        <dbReference type="ARBA" id="ARBA00030144"/>
    </source>
</evidence>
<keyword evidence="10 14" id="KW-0687">Ribonucleoprotein</keyword>
<evidence type="ECO:0000256" key="4">
    <source>
        <dbReference type="ARBA" id="ARBA00022490"/>
    </source>
</evidence>
<dbReference type="GO" id="GO:0034715">
    <property type="term" value="C:pICln-Sm protein complex"/>
    <property type="evidence" value="ECO:0007669"/>
    <property type="project" value="TreeGrafter"/>
</dbReference>
<evidence type="ECO:0000256" key="12">
    <source>
        <dbReference type="ARBA" id="ARBA00045276"/>
    </source>
</evidence>
<dbReference type="OMA" id="GMEYKVY"/>
<dbReference type="InterPro" id="IPR001163">
    <property type="entry name" value="Sm_dom_euk/arc"/>
</dbReference>
<evidence type="ECO:0000256" key="13">
    <source>
        <dbReference type="ARBA" id="ARBA00070908"/>
    </source>
</evidence>
<dbReference type="Proteomes" id="UP000694385">
    <property type="component" value="Unassembled WGS sequence"/>
</dbReference>
<dbReference type="SUPFAM" id="SSF50182">
    <property type="entry name" value="Sm-like ribonucleoproteins"/>
    <property type="match status" value="1"/>
</dbReference>
<name>A0A8C5K030_JACJA</name>
<comment type="similarity">
    <text evidence="3 14">Belongs to the snRNP Sm proteins family. SmF/LSm6 subfamily.</text>
</comment>
<dbReference type="Ensembl" id="ENSJJAT00000005205.1">
    <property type="protein sequence ID" value="ENSJJAP00000002586.1"/>
    <property type="gene ID" value="ENSJJAG00000004558.1"/>
</dbReference>
<keyword evidence="5 14" id="KW-0507">mRNA processing</keyword>
<keyword evidence="8 14" id="KW-0508">mRNA splicing</keyword>
<dbReference type="GO" id="GO:0000398">
    <property type="term" value="P:mRNA splicing, via spliceosome"/>
    <property type="evidence" value="ECO:0007669"/>
    <property type="project" value="InterPro"/>
</dbReference>
<dbReference type="FunFam" id="2.30.30.100:FF:000133">
    <property type="entry name" value="Small nuclear ribonucleoprotein F"/>
    <property type="match status" value="1"/>
</dbReference>
<evidence type="ECO:0000256" key="5">
    <source>
        <dbReference type="ARBA" id="ARBA00022664"/>
    </source>
</evidence>
<evidence type="ECO:0000256" key="3">
    <source>
        <dbReference type="ARBA" id="ARBA00007927"/>
    </source>
</evidence>
<reference evidence="16" key="1">
    <citation type="submission" date="2025-08" db="UniProtKB">
        <authorList>
            <consortium name="Ensembl"/>
        </authorList>
    </citation>
    <scope>IDENTIFICATION</scope>
</reference>
<evidence type="ECO:0000259" key="15">
    <source>
        <dbReference type="PROSITE" id="PS52002"/>
    </source>
</evidence>
<organism evidence="16 17">
    <name type="scientific">Jaculus jaculus</name>
    <name type="common">Lesser Egyptian jerboa</name>
    <dbReference type="NCBI Taxonomy" id="51337"/>
    <lineage>
        <taxon>Eukaryota</taxon>
        <taxon>Metazoa</taxon>
        <taxon>Chordata</taxon>
        <taxon>Craniata</taxon>
        <taxon>Vertebrata</taxon>
        <taxon>Euteleostomi</taxon>
        <taxon>Mammalia</taxon>
        <taxon>Eutheria</taxon>
        <taxon>Euarchontoglires</taxon>
        <taxon>Glires</taxon>
        <taxon>Rodentia</taxon>
        <taxon>Myomorpha</taxon>
        <taxon>Dipodoidea</taxon>
        <taxon>Dipodidae</taxon>
        <taxon>Dipodinae</taxon>
        <taxon>Jaculus</taxon>
    </lineage>
</organism>
<dbReference type="PROSITE" id="PS52002">
    <property type="entry name" value="SM"/>
    <property type="match status" value="1"/>
</dbReference>
<evidence type="ECO:0000256" key="8">
    <source>
        <dbReference type="ARBA" id="ARBA00023187"/>
    </source>
</evidence>
<sequence>MSLALNSKPFLDGLTGKLVMVKLMWGMEYKVYLISVDGYLNMQLPNTEEYINEALSGHVGKVLIRCNNVLYIRGVEEEDGEMKE</sequence>
<evidence type="ECO:0000313" key="17">
    <source>
        <dbReference type="Proteomes" id="UP000694385"/>
    </source>
</evidence>
<dbReference type="PANTHER" id="PTHR11021">
    <property type="entry name" value="SMALL NUCLEAR RIBONUCLEOPROTEIN F SNRNP-F"/>
    <property type="match status" value="1"/>
</dbReference>
<reference evidence="16" key="2">
    <citation type="submission" date="2025-09" db="UniProtKB">
        <authorList>
            <consortium name="Ensembl"/>
        </authorList>
    </citation>
    <scope>IDENTIFICATION</scope>
</reference>
<dbReference type="RefSeq" id="XP_012803677.1">
    <property type="nucleotide sequence ID" value="XM_012948223.1"/>
</dbReference>
<dbReference type="GO" id="GO:0022618">
    <property type="term" value="P:protein-RNA complex assembly"/>
    <property type="evidence" value="ECO:0007669"/>
    <property type="project" value="UniProtKB-ARBA"/>
</dbReference>
<dbReference type="InterPro" id="IPR016487">
    <property type="entry name" value="Lsm6/sSmF"/>
</dbReference>
<dbReference type="Pfam" id="PF01423">
    <property type="entry name" value="LSM"/>
    <property type="match status" value="1"/>
</dbReference>
<dbReference type="GO" id="GO:0071013">
    <property type="term" value="C:catalytic step 2 spliceosome"/>
    <property type="evidence" value="ECO:0007669"/>
    <property type="project" value="TreeGrafter"/>
</dbReference>
<evidence type="ECO:0000256" key="1">
    <source>
        <dbReference type="ARBA" id="ARBA00004123"/>
    </source>
</evidence>
<dbReference type="GeneTree" id="ENSGT00940000154818"/>
<comment type="subcellular location">
    <subcellularLocation>
        <location evidence="2">Cytoplasm</location>
    </subcellularLocation>
    <subcellularLocation>
        <location evidence="1 14">Nucleus</location>
    </subcellularLocation>
</comment>
<keyword evidence="4" id="KW-0963">Cytoplasm</keyword>
<evidence type="ECO:0000256" key="2">
    <source>
        <dbReference type="ARBA" id="ARBA00004496"/>
    </source>
</evidence>
<dbReference type="GO" id="GO:0005685">
    <property type="term" value="C:U1 snRNP"/>
    <property type="evidence" value="ECO:0007669"/>
    <property type="project" value="UniProtKB-ARBA"/>
</dbReference>
<dbReference type="SMART" id="SM00651">
    <property type="entry name" value="Sm"/>
    <property type="match status" value="1"/>
</dbReference>
<evidence type="ECO:0000256" key="10">
    <source>
        <dbReference type="ARBA" id="ARBA00023274"/>
    </source>
</evidence>
<evidence type="ECO:0000256" key="9">
    <source>
        <dbReference type="ARBA" id="ARBA00023242"/>
    </source>
</evidence>
<proteinExistence type="inferred from homology"/>
<dbReference type="PANTHER" id="PTHR11021:SF0">
    <property type="entry name" value="SMALL NUCLEAR RIBONUCLEOPROTEIN F"/>
    <property type="match status" value="1"/>
</dbReference>
<dbReference type="CDD" id="cd01722">
    <property type="entry name" value="Sm_F"/>
    <property type="match status" value="1"/>
</dbReference>
<comment type="function">
    <text evidence="12">Plays a role in pre-mRNA splicing as a core component of the spliceosomal U1, U2, U4 and U5 small nuclear ribonucleoproteins (snRNPs), the building blocks of the spliceosome. Component of both the pre-catalytic spliceosome B complex and activated spliceosome C complexes. As a component of the minor spliceosome, involved in the splicing of U12-type introns in pre-mRNAs. As part of the U7 snRNP it is involved in histone 3'-end processing.</text>
</comment>
<keyword evidence="17" id="KW-1185">Reference proteome</keyword>
<dbReference type="Gene3D" id="2.30.30.100">
    <property type="match status" value="1"/>
</dbReference>
<dbReference type="OrthoDB" id="9582814at2759"/>
<dbReference type="GeneID" id="101593599"/>
<protein>
    <recommendedName>
        <fullName evidence="13">Small nuclear ribonucleoprotein F</fullName>
    </recommendedName>
    <alternativeName>
        <fullName evidence="11">Sm protein F</fullName>
    </alternativeName>
</protein>
<evidence type="ECO:0000256" key="14">
    <source>
        <dbReference type="PIRNR" id="PIRNR006609"/>
    </source>
</evidence>
<gene>
    <name evidence="16" type="primary">LOC101593599</name>
</gene>
<dbReference type="PIRSF" id="PIRSF006609">
    <property type="entry name" value="snRNP_SmF"/>
    <property type="match status" value="1"/>
</dbReference>
<dbReference type="InterPro" id="IPR034100">
    <property type="entry name" value="Sm_F"/>
</dbReference>